<evidence type="ECO:0000313" key="5">
    <source>
        <dbReference type="Proteomes" id="UP000836402"/>
    </source>
</evidence>
<gene>
    <name evidence="3" type="ORF">A4X03_0g8572</name>
    <name evidence="2" type="ORF">JKIAZH3_G6825</name>
</gene>
<name>A0A177T190_9BASI</name>
<evidence type="ECO:0000256" key="1">
    <source>
        <dbReference type="SAM" id="MobiDB-lite"/>
    </source>
</evidence>
<keyword evidence="5" id="KW-1185">Reference proteome</keyword>
<accession>A0A177T190</accession>
<dbReference type="EMBL" id="LWDD02002681">
    <property type="protein sequence ID" value="KAE8240216.1"/>
    <property type="molecule type" value="Genomic_DNA"/>
</dbReference>
<comment type="caution">
    <text evidence="3">The sequence shown here is derived from an EMBL/GenBank/DDBJ whole genome shotgun (WGS) entry which is preliminary data.</text>
</comment>
<reference evidence="2" key="3">
    <citation type="submission" date="2020-10" db="EMBL/GenBank/DDBJ databases">
        <authorList>
            <person name="Sedaghatjoo S."/>
        </authorList>
    </citation>
    <scope>NUCLEOTIDE SEQUENCE</scope>
    <source>
        <strain evidence="2">AZH3</strain>
    </source>
</reference>
<dbReference type="Proteomes" id="UP000077671">
    <property type="component" value="Unassembled WGS sequence"/>
</dbReference>
<proteinExistence type="predicted"/>
<dbReference type="Proteomes" id="UP000836402">
    <property type="component" value="Unassembled WGS sequence"/>
</dbReference>
<reference evidence="3" key="1">
    <citation type="submission" date="2016-04" db="EMBL/GenBank/DDBJ databases">
        <authorList>
            <person name="Nguyen H.D."/>
            <person name="Kesanakurti P."/>
            <person name="Cullis J."/>
            <person name="Levesque C.A."/>
            <person name="Hambleton S."/>
        </authorList>
    </citation>
    <scope>NUCLEOTIDE SEQUENCE</scope>
    <source>
        <strain evidence="3">DAOMC 238032</strain>
    </source>
</reference>
<reference evidence="3" key="2">
    <citation type="journal article" date="2019" name="IMA Fungus">
        <title>Genome sequencing and comparison of five Tilletia species to identify candidate genes for the detection of regulated species infecting wheat.</title>
        <authorList>
            <person name="Nguyen H.D.T."/>
            <person name="Sultana T."/>
            <person name="Kesanakurti P."/>
            <person name="Hambleton S."/>
        </authorList>
    </citation>
    <scope>NUCLEOTIDE SEQUENCE</scope>
    <source>
        <strain evidence="3">DAOMC 238032</strain>
    </source>
</reference>
<feature type="compositionally biased region" description="Low complexity" evidence="1">
    <location>
        <begin position="35"/>
        <end position="44"/>
    </location>
</feature>
<protein>
    <submittedName>
        <fullName evidence="3">Uncharacterized protein</fullName>
    </submittedName>
</protein>
<evidence type="ECO:0000313" key="4">
    <source>
        <dbReference type="Proteomes" id="UP000077671"/>
    </source>
</evidence>
<sequence>MPPCPRHLLAIPPHQRHKHLNKTTDMPAESKSKNTRSGKTTSSKTKSKSQAQTQAETEDEGGVDDALDAFLDEYLKVSFKKQRAEAAKFAKDLKAGVERGEGNAVSHVGKTNQDLYKTLNPSEEGGELDDDAVEQAVNVVNHVLQTVTDLLEVSNPFDRTLVDGDAEGDEGEEGVRPSVELLSTIDVALAERPRQLMHHARKVVKKHNAEQTRRAERKEVGANARALIRQFTDGKI</sequence>
<evidence type="ECO:0000313" key="2">
    <source>
        <dbReference type="EMBL" id="CAD6961235.1"/>
    </source>
</evidence>
<feature type="region of interest" description="Disordered" evidence="1">
    <location>
        <begin position="1"/>
        <end position="63"/>
    </location>
</feature>
<dbReference type="EMBL" id="CAJHJG010006962">
    <property type="protein sequence ID" value="CAD6961235.1"/>
    <property type="molecule type" value="Genomic_DNA"/>
</dbReference>
<organism evidence="3 4">
    <name type="scientific">Tilletia caries</name>
    <name type="common">wheat bunt fungus</name>
    <dbReference type="NCBI Taxonomy" id="13290"/>
    <lineage>
        <taxon>Eukaryota</taxon>
        <taxon>Fungi</taxon>
        <taxon>Dikarya</taxon>
        <taxon>Basidiomycota</taxon>
        <taxon>Ustilaginomycotina</taxon>
        <taxon>Exobasidiomycetes</taxon>
        <taxon>Tilletiales</taxon>
        <taxon>Tilletiaceae</taxon>
        <taxon>Tilletia</taxon>
    </lineage>
</organism>
<evidence type="ECO:0000313" key="3">
    <source>
        <dbReference type="EMBL" id="KAE8240216.1"/>
    </source>
</evidence>
<dbReference type="AlphaFoldDB" id="A0A177T190"/>